<keyword evidence="3" id="KW-1185">Reference proteome</keyword>
<dbReference type="EMBL" id="JABSTR010000004">
    <property type="protein sequence ID" value="KAH9368223.1"/>
    <property type="molecule type" value="Genomic_DNA"/>
</dbReference>
<name>A0A9J6FZQ8_HAELO</name>
<evidence type="ECO:0000313" key="2">
    <source>
        <dbReference type="EMBL" id="KAH9368223.1"/>
    </source>
</evidence>
<feature type="compositionally biased region" description="Basic residues" evidence="1">
    <location>
        <begin position="64"/>
        <end position="74"/>
    </location>
</feature>
<sequence length="112" mass="12616">MPHVVHLGYVCVHRQRDAHDRSRCASVGIVPGRRGRGVRRAQGETSSWKGHGHRYSQPQTRPLRLPRHRQRRPTGKMGIHDALVVLTWVVDHFRAFQGDPEFLVGLGQGSGS</sequence>
<dbReference type="Proteomes" id="UP000821853">
    <property type="component" value="Chromosome 2"/>
</dbReference>
<dbReference type="VEuPathDB" id="VectorBase:HLOH_051778"/>
<proteinExistence type="predicted"/>
<dbReference type="AlphaFoldDB" id="A0A9J6FZQ8"/>
<evidence type="ECO:0000256" key="1">
    <source>
        <dbReference type="SAM" id="MobiDB-lite"/>
    </source>
</evidence>
<reference evidence="2 3" key="1">
    <citation type="journal article" date="2020" name="Cell">
        <title>Large-Scale Comparative Analyses of Tick Genomes Elucidate Their Genetic Diversity and Vector Capacities.</title>
        <authorList>
            <consortium name="Tick Genome and Microbiome Consortium (TIGMIC)"/>
            <person name="Jia N."/>
            <person name="Wang J."/>
            <person name="Shi W."/>
            <person name="Du L."/>
            <person name="Sun Y."/>
            <person name="Zhan W."/>
            <person name="Jiang J.F."/>
            <person name="Wang Q."/>
            <person name="Zhang B."/>
            <person name="Ji P."/>
            <person name="Bell-Sakyi L."/>
            <person name="Cui X.M."/>
            <person name="Yuan T.T."/>
            <person name="Jiang B.G."/>
            <person name="Yang W.F."/>
            <person name="Lam T.T."/>
            <person name="Chang Q.C."/>
            <person name="Ding S.J."/>
            <person name="Wang X.J."/>
            <person name="Zhu J.G."/>
            <person name="Ruan X.D."/>
            <person name="Zhao L."/>
            <person name="Wei J.T."/>
            <person name="Ye R.Z."/>
            <person name="Que T.C."/>
            <person name="Du C.H."/>
            <person name="Zhou Y.H."/>
            <person name="Cheng J.X."/>
            <person name="Dai P.F."/>
            <person name="Guo W.B."/>
            <person name="Han X.H."/>
            <person name="Huang E.J."/>
            <person name="Li L.F."/>
            <person name="Wei W."/>
            <person name="Gao Y.C."/>
            <person name="Liu J.Z."/>
            <person name="Shao H.Z."/>
            <person name="Wang X."/>
            <person name="Wang C.C."/>
            <person name="Yang T.C."/>
            <person name="Huo Q.B."/>
            <person name="Li W."/>
            <person name="Chen H.Y."/>
            <person name="Chen S.E."/>
            <person name="Zhou L.G."/>
            <person name="Ni X.B."/>
            <person name="Tian J.H."/>
            <person name="Sheng Y."/>
            <person name="Liu T."/>
            <person name="Pan Y.S."/>
            <person name="Xia L.Y."/>
            <person name="Li J."/>
            <person name="Zhao F."/>
            <person name="Cao W.C."/>
        </authorList>
    </citation>
    <scope>NUCLEOTIDE SEQUENCE [LARGE SCALE GENOMIC DNA]</scope>
    <source>
        <strain evidence="2">HaeL-2018</strain>
    </source>
</reference>
<accession>A0A9J6FZQ8</accession>
<protein>
    <submittedName>
        <fullName evidence="2">Uncharacterized protein</fullName>
    </submittedName>
</protein>
<feature type="region of interest" description="Disordered" evidence="1">
    <location>
        <begin position="33"/>
        <end position="76"/>
    </location>
</feature>
<comment type="caution">
    <text evidence="2">The sequence shown here is derived from an EMBL/GenBank/DDBJ whole genome shotgun (WGS) entry which is preliminary data.</text>
</comment>
<gene>
    <name evidence="2" type="ORF">HPB48_011543</name>
</gene>
<evidence type="ECO:0000313" key="3">
    <source>
        <dbReference type="Proteomes" id="UP000821853"/>
    </source>
</evidence>
<organism evidence="2 3">
    <name type="scientific">Haemaphysalis longicornis</name>
    <name type="common">Bush tick</name>
    <dbReference type="NCBI Taxonomy" id="44386"/>
    <lineage>
        <taxon>Eukaryota</taxon>
        <taxon>Metazoa</taxon>
        <taxon>Ecdysozoa</taxon>
        <taxon>Arthropoda</taxon>
        <taxon>Chelicerata</taxon>
        <taxon>Arachnida</taxon>
        <taxon>Acari</taxon>
        <taxon>Parasitiformes</taxon>
        <taxon>Ixodida</taxon>
        <taxon>Ixodoidea</taxon>
        <taxon>Ixodidae</taxon>
        <taxon>Haemaphysalinae</taxon>
        <taxon>Haemaphysalis</taxon>
    </lineage>
</organism>